<name>A0A6A5TJJ7_9PLEO</name>
<evidence type="ECO:0000313" key="1">
    <source>
        <dbReference type="EMBL" id="KAF1952334.1"/>
    </source>
</evidence>
<keyword evidence="2" id="KW-1185">Reference proteome</keyword>
<dbReference type="PANTHER" id="PTHR42085">
    <property type="entry name" value="F-BOX DOMAIN-CONTAINING PROTEIN"/>
    <property type="match status" value="1"/>
</dbReference>
<dbReference type="Proteomes" id="UP000800035">
    <property type="component" value="Unassembled WGS sequence"/>
</dbReference>
<proteinExistence type="predicted"/>
<protein>
    <submittedName>
        <fullName evidence="1">Uncharacterized protein</fullName>
    </submittedName>
</protein>
<accession>A0A6A5TJJ7</accession>
<organism evidence="1 2">
    <name type="scientific">Byssothecium circinans</name>
    <dbReference type="NCBI Taxonomy" id="147558"/>
    <lineage>
        <taxon>Eukaryota</taxon>
        <taxon>Fungi</taxon>
        <taxon>Dikarya</taxon>
        <taxon>Ascomycota</taxon>
        <taxon>Pezizomycotina</taxon>
        <taxon>Dothideomycetes</taxon>
        <taxon>Pleosporomycetidae</taxon>
        <taxon>Pleosporales</taxon>
        <taxon>Massarineae</taxon>
        <taxon>Massarinaceae</taxon>
        <taxon>Byssothecium</taxon>
    </lineage>
</organism>
<reference evidence="1" key="1">
    <citation type="journal article" date="2020" name="Stud. Mycol.">
        <title>101 Dothideomycetes genomes: a test case for predicting lifestyles and emergence of pathogens.</title>
        <authorList>
            <person name="Haridas S."/>
            <person name="Albert R."/>
            <person name="Binder M."/>
            <person name="Bloem J."/>
            <person name="Labutti K."/>
            <person name="Salamov A."/>
            <person name="Andreopoulos B."/>
            <person name="Baker S."/>
            <person name="Barry K."/>
            <person name="Bills G."/>
            <person name="Bluhm B."/>
            <person name="Cannon C."/>
            <person name="Castanera R."/>
            <person name="Culley D."/>
            <person name="Daum C."/>
            <person name="Ezra D."/>
            <person name="Gonzalez J."/>
            <person name="Henrissat B."/>
            <person name="Kuo A."/>
            <person name="Liang C."/>
            <person name="Lipzen A."/>
            <person name="Lutzoni F."/>
            <person name="Magnuson J."/>
            <person name="Mondo S."/>
            <person name="Nolan M."/>
            <person name="Ohm R."/>
            <person name="Pangilinan J."/>
            <person name="Park H.-J."/>
            <person name="Ramirez L."/>
            <person name="Alfaro M."/>
            <person name="Sun H."/>
            <person name="Tritt A."/>
            <person name="Yoshinaga Y."/>
            <person name="Zwiers L.-H."/>
            <person name="Turgeon B."/>
            <person name="Goodwin S."/>
            <person name="Spatafora J."/>
            <person name="Crous P."/>
            <person name="Grigoriev I."/>
        </authorList>
    </citation>
    <scope>NUCLEOTIDE SEQUENCE</scope>
    <source>
        <strain evidence="1">CBS 675.92</strain>
    </source>
</reference>
<dbReference type="EMBL" id="ML977011">
    <property type="protein sequence ID" value="KAF1952334.1"/>
    <property type="molecule type" value="Genomic_DNA"/>
</dbReference>
<dbReference type="AlphaFoldDB" id="A0A6A5TJJ7"/>
<sequence length="294" mass="33998">MASPSPLLSLPGELREVIYGYYFTHDSTLPTPHASRSPLALASTCRQLHRETHARAFLATTFKSHCWLLRELKIKFAQAPMSLRPYIKRLEITVHVSELIRHPSSLQGLRLADAGLTGLKELYIQYTGKPKSESGETYIVSNLENVLWKTVVSRKNIHLKKIRVVHRGALRYISVKQLYDRMGSWLPLPWATEQNWSIEKEVNHNRFHLIRKGEDSKELRRVSILLGYTVREAEDFQAVRNEVLEHGKILENVQVRRSDIKDVADLDNETLAYEIEQLCRDLHLTDQIDTSAYY</sequence>
<dbReference type="PANTHER" id="PTHR42085:SF1">
    <property type="entry name" value="F-BOX DOMAIN-CONTAINING PROTEIN"/>
    <property type="match status" value="1"/>
</dbReference>
<dbReference type="OrthoDB" id="62952at2759"/>
<dbReference type="InterPro" id="IPR038883">
    <property type="entry name" value="AN11006-like"/>
</dbReference>
<gene>
    <name evidence="1" type="ORF">CC80DRAFT_495410</name>
</gene>
<evidence type="ECO:0000313" key="2">
    <source>
        <dbReference type="Proteomes" id="UP000800035"/>
    </source>
</evidence>